<organism evidence="5 6">
    <name type="scientific">Penelope pileata</name>
    <dbReference type="NCBI Taxonomy" id="1118817"/>
    <lineage>
        <taxon>Eukaryota</taxon>
        <taxon>Metazoa</taxon>
        <taxon>Chordata</taxon>
        <taxon>Craniata</taxon>
        <taxon>Vertebrata</taxon>
        <taxon>Euteleostomi</taxon>
        <taxon>Archelosauria</taxon>
        <taxon>Archosauria</taxon>
        <taxon>Dinosauria</taxon>
        <taxon>Saurischia</taxon>
        <taxon>Theropoda</taxon>
        <taxon>Coelurosauria</taxon>
        <taxon>Aves</taxon>
        <taxon>Neognathae</taxon>
        <taxon>Galloanserae</taxon>
        <taxon>Galliformes</taxon>
        <taxon>Cracidae</taxon>
        <taxon>Penelope</taxon>
    </lineage>
</organism>
<feature type="region of interest" description="Disordered" evidence="3">
    <location>
        <begin position="228"/>
        <end position="249"/>
    </location>
</feature>
<dbReference type="PANTHER" id="PTHR21245">
    <property type="entry name" value="HETEROGENEOUS NUCLEAR RIBONUCLEOPROTEIN"/>
    <property type="match status" value="1"/>
</dbReference>
<name>A0A851P637_9GALL</name>
<feature type="non-terminal residue" evidence="5">
    <location>
        <position position="342"/>
    </location>
</feature>
<dbReference type="OrthoDB" id="3800936at2759"/>
<keyword evidence="1 2" id="KW-0694">RNA-binding</keyword>
<dbReference type="SUPFAM" id="SSF54928">
    <property type="entry name" value="RNA-binding domain, RBD"/>
    <property type="match status" value="1"/>
</dbReference>
<dbReference type="InterPro" id="IPR035979">
    <property type="entry name" value="RBD_domain_sf"/>
</dbReference>
<reference evidence="5" key="1">
    <citation type="submission" date="2019-09" db="EMBL/GenBank/DDBJ databases">
        <title>Bird 10,000 Genomes (B10K) Project - Family phase.</title>
        <authorList>
            <person name="Zhang G."/>
        </authorList>
    </citation>
    <scope>NUCLEOTIDE SEQUENCE</scope>
    <source>
        <strain evidence="5">B10K-DU-001-08</strain>
        <tissue evidence="5">Muscle</tissue>
    </source>
</reference>
<keyword evidence="6" id="KW-1185">Reference proteome</keyword>
<accession>A0A851P637</accession>
<dbReference type="Gene3D" id="3.30.70.330">
    <property type="match status" value="2"/>
</dbReference>
<dbReference type="InterPro" id="IPR012677">
    <property type="entry name" value="Nucleotide-bd_a/b_plait_sf"/>
</dbReference>
<protein>
    <submittedName>
        <fullName evidence="5">DND1 protein</fullName>
    </submittedName>
</protein>
<gene>
    <name evidence="5" type="primary">Dnd1</name>
    <name evidence="5" type="ORF">PENPIL_R08625</name>
</gene>
<dbReference type="SMART" id="SM00360">
    <property type="entry name" value="RRM"/>
    <property type="match status" value="2"/>
</dbReference>
<evidence type="ECO:0000256" key="2">
    <source>
        <dbReference type="PROSITE-ProRule" id="PRU00176"/>
    </source>
</evidence>
<evidence type="ECO:0000259" key="4">
    <source>
        <dbReference type="PROSITE" id="PS50102"/>
    </source>
</evidence>
<evidence type="ECO:0000256" key="3">
    <source>
        <dbReference type="SAM" id="MobiDB-lite"/>
    </source>
</evidence>
<dbReference type="AlphaFoldDB" id="A0A851P637"/>
<dbReference type="GO" id="GO:0003723">
    <property type="term" value="F:RNA binding"/>
    <property type="evidence" value="ECO:0007669"/>
    <property type="project" value="UniProtKB-UniRule"/>
</dbReference>
<evidence type="ECO:0000313" key="5">
    <source>
        <dbReference type="EMBL" id="NXC49776.1"/>
    </source>
</evidence>
<evidence type="ECO:0000256" key="1">
    <source>
        <dbReference type="ARBA" id="ARBA00022884"/>
    </source>
</evidence>
<comment type="caution">
    <text evidence="5">The sequence shown here is derived from an EMBL/GenBank/DDBJ whole genome shotgun (WGS) entry which is preliminary data.</text>
</comment>
<feature type="domain" description="RRM" evidence="4">
    <location>
        <begin position="54"/>
        <end position="132"/>
    </location>
</feature>
<dbReference type="PROSITE" id="PS50102">
    <property type="entry name" value="RRM"/>
    <property type="match status" value="1"/>
</dbReference>
<dbReference type="EMBL" id="WBMW01005648">
    <property type="protein sequence ID" value="NXC49776.1"/>
    <property type="molecule type" value="Genomic_DNA"/>
</dbReference>
<dbReference type="InterPro" id="IPR000504">
    <property type="entry name" value="RRM_dom"/>
</dbReference>
<dbReference type="Pfam" id="PF14709">
    <property type="entry name" value="DND1_DSRM"/>
    <property type="match status" value="1"/>
</dbReference>
<evidence type="ECO:0000313" key="6">
    <source>
        <dbReference type="Proteomes" id="UP000613066"/>
    </source>
</evidence>
<proteinExistence type="predicted"/>
<dbReference type="Proteomes" id="UP000613066">
    <property type="component" value="Unassembled WGS sequence"/>
</dbReference>
<feature type="non-terminal residue" evidence="5">
    <location>
        <position position="1"/>
    </location>
</feature>
<feature type="compositionally biased region" description="Basic and acidic residues" evidence="3">
    <location>
        <begin position="228"/>
        <end position="238"/>
    </location>
</feature>
<sequence>LHPQQWSSGINQANKMALLSWVRETGIRLVQVNGQRRYGGPPPGWVGSPPPAGSEVFIGKLPQDVYEDTLIPLFQSVGTLYEFRLMLTFSGLNRGFAYAKYSSQRGAREAIAALNQRELREGCAILVCRSMEKHELSVDGLPAAATRRDVVAALLEATEGLLRVTLHASPSHRRAQVAVLTYSSHHAAAMAKKTLVEGNVELFRQKVKVEWLKPELKEKLQSCREKLSPGTVQRRDDLGSPEPLGSPERVLLSPEQSLELHSALGCLGALCQQWDLGTPRFLTRCVQARPGGWLHYWAQVVIPARPAPCGLSLWVRGDAPGSAGHQEAKEAVARLALAMLGE</sequence>
<dbReference type="Pfam" id="PF00076">
    <property type="entry name" value="RRM_1"/>
    <property type="match status" value="1"/>
</dbReference>